<name>A0A6G9ABH1_9BRAD</name>
<organism evidence="1 2">
    <name type="scientific">Bradyrhizobium symbiodeficiens</name>
    <dbReference type="NCBI Taxonomy" id="1404367"/>
    <lineage>
        <taxon>Bacteria</taxon>
        <taxon>Pseudomonadati</taxon>
        <taxon>Pseudomonadota</taxon>
        <taxon>Alphaproteobacteria</taxon>
        <taxon>Hyphomicrobiales</taxon>
        <taxon>Nitrobacteraceae</taxon>
        <taxon>Bradyrhizobium</taxon>
    </lineage>
</organism>
<reference evidence="1 2" key="1">
    <citation type="journal article" date="2020" name="Int. J. Syst. Evol. Microbiol.">
        <title>Description and complete genome sequences of Bradyrhizobium symbiodeficiens sp. nov., a non-symbiotic bacterium associated with legumes native to Canada.</title>
        <authorList>
            <person name="Bromfield E.S.P."/>
            <person name="Cloutier S."/>
            <person name="Nguyen H.D.T."/>
        </authorList>
    </citation>
    <scope>NUCLEOTIDE SEQUENCE [LARGE SCALE GENOMIC DNA]</scope>
    <source>
        <strain evidence="1 2">101S1MB</strain>
    </source>
</reference>
<protein>
    <submittedName>
        <fullName evidence="1">Uncharacterized protein</fullName>
    </submittedName>
</protein>
<proteinExistence type="predicted"/>
<dbReference type="AlphaFoldDB" id="A0A6G9ABH1"/>
<evidence type="ECO:0000313" key="1">
    <source>
        <dbReference type="EMBL" id="QIP09817.1"/>
    </source>
</evidence>
<dbReference type="Proteomes" id="UP000500895">
    <property type="component" value="Chromosome"/>
</dbReference>
<sequence length="94" mass="10499">MIKQEHDSTNRNGSTREHLFWAREFIQLAKTQARNKGVSDQILAQAMLVHAWMLFTGQNEEASRRSVSTLFASSMAKSLAADSLAQSNSKPMDS</sequence>
<accession>A0A6G9ABH1</accession>
<evidence type="ECO:0000313" key="2">
    <source>
        <dbReference type="Proteomes" id="UP000500895"/>
    </source>
</evidence>
<dbReference type="EMBL" id="CP050066">
    <property type="protein sequence ID" value="QIP09817.1"/>
    <property type="molecule type" value="Genomic_DNA"/>
</dbReference>
<gene>
    <name evidence="1" type="ORF">HAV00_27830</name>
</gene>
<dbReference type="RefSeq" id="WP_166469350.1">
    <property type="nucleotide sequence ID" value="NZ_CP050066.2"/>
</dbReference>